<evidence type="ECO:0000256" key="2">
    <source>
        <dbReference type="SAM" id="SignalP"/>
    </source>
</evidence>
<sequence length="175" mass="17845">MPTLLLLLALLTTALTVPVAASATAGAAPPAQARQYGWPLAPPHPVIRPFVAPATPYGPGHRGADLGGQPGAPVSAAGEGVVVHAGPVADRGVVSIDHGDGLRTTYEPVTARVVTGQRVARGTVVGRLVPGHPGCAEAVCLHWGARRGTEYLDPLGLLSAGRVRLLPWEGLAPRP</sequence>
<feature type="chain" id="PRO_5047264485" evidence="2">
    <location>
        <begin position="28"/>
        <end position="175"/>
    </location>
</feature>
<evidence type="ECO:0000313" key="5">
    <source>
        <dbReference type="Proteomes" id="UP001595859"/>
    </source>
</evidence>
<dbReference type="InterPro" id="IPR011055">
    <property type="entry name" value="Dup_hybrid_motif"/>
</dbReference>
<name>A0ABV9S7G0_9PSEU</name>
<dbReference type="SUPFAM" id="SSF51261">
    <property type="entry name" value="Duplicated hybrid motif"/>
    <property type="match status" value="1"/>
</dbReference>
<keyword evidence="1 2" id="KW-0732">Signal</keyword>
<evidence type="ECO:0000256" key="1">
    <source>
        <dbReference type="ARBA" id="ARBA00022729"/>
    </source>
</evidence>
<proteinExistence type="predicted"/>
<dbReference type="CDD" id="cd12797">
    <property type="entry name" value="M23_peptidase"/>
    <property type="match status" value="1"/>
</dbReference>
<comment type="caution">
    <text evidence="4">The sequence shown here is derived from an EMBL/GenBank/DDBJ whole genome shotgun (WGS) entry which is preliminary data.</text>
</comment>
<dbReference type="GO" id="GO:0016787">
    <property type="term" value="F:hydrolase activity"/>
    <property type="evidence" value="ECO:0007669"/>
    <property type="project" value="UniProtKB-KW"/>
</dbReference>
<gene>
    <name evidence="4" type="ORF">ACFPCV_23110</name>
</gene>
<dbReference type="InterPro" id="IPR050570">
    <property type="entry name" value="Cell_wall_metabolism_enzyme"/>
</dbReference>
<dbReference type="Gene3D" id="2.70.70.10">
    <property type="entry name" value="Glucose Permease (Domain IIA)"/>
    <property type="match status" value="1"/>
</dbReference>
<dbReference type="InterPro" id="IPR016047">
    <property type="entry name" value="M23ase_b-sheet_dom"/>
</dbReference>
<feature type="signal peptide" evidence="2">
    <location>
        <begin position="1"/>
        <end position="27"/>
    </location>
</feature>
<organism evidence="4 5">
    <name type="scientific">Actinophytocola glycyrrhizae</name>
    <dbReference type="NCBI Taxonomy" id="2044873"/>
    <lineage>
        <taxon>Bacteria</taxon>
        <taxon>Bacillati</taxon>
        <taxon>Actinomycetota</taxon>
        <taxon>Actinomycetes</taxon>
        <taxon>Pseudonocardiales</taxon>
        <taxon>Pseudonocardiaceae</taxon>
    </lineage>
</organism>
<feature type="domain" description="M23ase beta-sheet core" evidence="3">
    <location>
        <begin position="60"/>
        <end position="154"/>
    </location>
</feature>
<dbReference type="Pfam" id="PF01551">
    <property type="entry name" value="Peptidase_M23"/>
    <property type="match status" value="1"/>
</dbReference>
<evidence type="ECO:0000313" key="4">
    <source>
        <dbReference type="EMBL" id="MFC4856406.1"/>
    </source>
</evidence>
<accession>A0ABV9S7G0</accession>
<protein>
    <submittedName>
        <fullName evidence="4">M23 family metallopeptidase</fullName>
        <ecNumber evidence="4">3.4.24.-</ecNumber>
    </submittedName>
</protein>
<dbReference type="PANTHER" id="PTHR21666">
    <property type="entry name" value="PEPTIDASE-RELATED"/>
    <property type="match status" value="1"/>
</dbReference>
<keyword evidence="4" id="KW-0378">Hydrolase</keyword>
<evidence type="ECO:0000259" key="3">
    <source>
        <dbReference type="Pfam" id="PF01551"/>
    </source>
</evidence>
<dbReference type="RefSeq" id="WP_378058384.1">
    <property type="nucleotide sequence ID" value="NZ_JBHSIS010000010.1"/>
</dbReference>
<reference evidence="5" key="1">
    <citation type="journal article" date="2019" name="Int. J. Syst. Evol. Microbiol.">
        <title>The Global Catalogue of Microorganisms (GCM) 10K type strain sequencing project: providing services to taxonomists for standard genome sequencing and annotation.</title>
        <authorList>
            <consortium name="The Broad Institute Genomics Platform"/>
            <consortium name="The Broad Institute Genome Sequencing Center for Infectious Disease"/>
            <person name="Wu L."/>
            <person name="Ma J."/>
        </authorList>
    </citation>
    <scope>NUCLEOTIDE SEQUENCE [LARGE SCALE GENOMIC DNA]</scope>
    <source>
        <strain evidence="5">ZS-22-S1</strain>
    </source>
</reference>
<dbReference type="EMBL" id="JBHSIS010000010">
    <property type="protein sequence ID" value="MFC4856406.1"/>
    <property type="molecule type" value="Genomic_DNA"/>
</dbReference>
<dbReference type="Proteomes" id="UP001595859">
    <property type="component" value="Unassembled WGS sequence"/>
</dbReference>
<dbReference type="PANTHER" id="PTHR21666:SF289">
    <property type="entry name" value="L-ALA--D-GLU ENDOPEPTIDASE"/>
    <property type="match status" value="1"/>
</dbReference>
<keyword evidence="5" id="KW-1185">Reference proteome</keyword>
<dbReference type="EC" id="3.4.24.-" evidence="4"/>